<keyword evidence="2" id="KW-1185">Reference proteome</keyword>
<evidence type="ECO:0000313" key="2">
    <source>
        <dbReference type="Proteomes" id="UP000593573"/>
    </source>
</evidence>
<name>A0A7J8WAR9_9ROSI</name>
<sequence length="61" mass="6910">MRIVGLGKTSEQWRQKNQVGNRDHIMGEAVAQIREVADCLQTLVVQADILSVKYELELDRG</sequence>
<proteinExistence type="predicted"/>
<accession>A0A7J8WAR9</accession>
<evidence type="ECO:0000313" key="1">
    <source>
        <dbReference type="EMBL" id="MBA0671920.1"/>
    </source>
</evidence>
<organism evidence="1 2">
    <name type="scientific">Gossypium klotzschianum</name>
    <dbReference type="NCBI Taxonomy" id="34286"/>
    <lineage>
        <taxon>Eukaryota</taxon>
        <taxon>Viridiplantae</taxon>
        <taxon>Streptophyta</taxon>
        <taxon>Embryophyta</taxon>
        <taxon>Tracheophyta</taxon>
        <taxon>Spermatophyta</taxon>
        <taxon>Magnoliopsida</taxon>
        <taxon>eudicotyledons</taxon>
        <taxon>Gunneridae</taxon>
        <taxon>Pentapetalae</taxon>
        <taxon>rosids</taxon>
        <taxon>malvids</taxon>
        <taxon>Malvales</taxon>
        <taxon>Malvaceae</taxon>
        <taxon>Malvoideae</taxon>
        <taxon>Gossypium</taxon>
    </lineage>
</organism>
<protein>
    <submittedName>
        <fullName evidence="1">Uncharacterized protein</fullName>
    </submittedName>
</protein>
<comment type="caution">
    <text evidence="1">The sequence shown here is derived from an EMBL/GenBank/DDBJ whole genome shotgun (WGS) entry which is preliminary data.</text>
</comment>
<dbReference type="AlphaFoldDB" id="A0A7J8WAR9"/>
<dbReference type="Proteomes" id="UP000593573">
    <property type="component" value="Unassembled WGS sequence"/>
</dbReference>
<gene>
    <name evidence="1" type="ORF">Goklo_024962</name>
</gene>
<dbReference type="OrthoDB" id="998609at2759"/>
<dbReference type="EMBL" id="JABFAB010242679">
    <property type="protein sequence ID" value="MBA0671920.1"/>
    <property type="molecule type" value="Genomic_DNA"/>
</dbReference>
<reference evidence="1 2" key="1">
    <citation type="journal article" date="2019" name="Genome Biol. Evol.">
        <title>Insights into the evolution of the New World diploid cottons (Gossypium, subgenus Houzingenia) based on genome sequencing.</title>
        <authorList>
            <person name="Grover C.E."/>
            <person name="Arick M.A. 2nd"/>
            <person name="Thrash A."/>
            <person name="Conover J.L."/>
            <person name="Sanders W.S."/>
            <person name="Peterson D.G."/>
            <person name="Frelichowski J.E."/>
            <person name="Scheffler J.A."/>
            <person name="Scheffler B.E."/>
            <person name="Wendel J.F."/>
        </authorList>
    </citation>
    <scope>NUCLEOTIDE SEQUENCE [LARGE SCALE GENOMIC DNA]</scope>
    <source>
        <strain evidence="1">57</strain>
        <tissue evidence="1">Leaf</tissue>
    </source>
</reference>